<keyword evidence="3" id="KW-1185">Reference proteome</keyword>
<evidence type="ECO:0000256" key="1">
    <source>
        <dbReference type="SAM" id="Phobius"/>
    </source>
</evidence>
<reference evidence="4" key="2">
    <citation type="submission" date="2020-04" db="EMBL/GenBank/DDBJ databases">
        <authorList>
            <consortium name="NCBI Genome Project"/>
        </authorList>
    </citation>
    <scope>NUCLEOTIDE SEQUENCE</scope>
    <source>
        <strain evidence="4">CBS 304.34</strain>
    </source>
</reference>
<feature type="transmembrane region" description="Helical" evidence="1">
    <location>
        <begin position="20"/>
        <end position="44"/>
    </location>
</feature>
<evidence type="ECO:0000313" key="3">
    <source>
        <dbReference type="Proteomes" id="UP000504636"/>
    </source>
</evidence>
<sequence>MVYFEQHIILPWETKVYISLLILAIILISGAVLFLGIIILQLSVDIRTQSKIPRVGDCVCAKKAEGKKE</sequence>
<keyword evidence="1" id="KW-0472">Membrane</keyword>
<dbReference type="RefSeq" id="XP_033570502.1">
    <property type="nucleotide sequence ID" value="XM_033721164.1"/>
</dbReference>
<dbReference type="EMBL" id="MU003717">
    <property type="protein sequence ID" value="KAF2803538.1"/>
    <property type="molecule type" value="Genomic_DNA"/>
</dbReference>
<reference evidence="2 4" key="1">
    <citation type="journal article" date="2020" name="Stud. Mycol.">
        <title>101 Dothideomycetes genomes: a test case for predicting lifestyles and emergence of pathogens.</title>
        <authorList>
            <person name="Haridas S."/>
            <person name="Albert R."/>
            <person name="Binder M."/>
            <person name="Bloem J."/>
            <person name="Labutti K."/>
            <person name="Salamov A."/>
            <person name="Andreopoulos B."/>
            <person name="Baker S."/>
            <person name="Barry K."/>
            <person name="Bills G."/>
            <person name="Bluhm B."/>
            <person name="Cannon C."/>
            <person name="Castanera R."/>
            <person name="Culley D."/>
            <person name="Daum C."/>
            <person name="Ezra D."/>
            <person name="Gonzalez J."/>
            <person name="Henrissat B."/>
            <person name="Kuo A."/>
            <person name="Liang C."/>
            <person name="Lipzen A."/>
            <person name="Lutzoni F."/>
            <person name="Magnuson J."/>
            <person name="Mondo S."/>
            <person name="Nolan M."/>
            <person name="Ohm R."/>
            <person name="Pangilinan J."/>
            <person name="Park H.-J."/>
            <person name="Ramirez L."/>
            <person name="Alfaro M."/>
            <person name="Sun H."/>
            <person name="Tritt A."/>
            <person name="Yoshinaga Y."/>
            <person name="Zwiers L.-H."/>
            <person name="Turgeon B."/>
            <person name="Goodwin S."/>
            <person name="Spatafora J."/>
            <person name="Crous P."/>
            <person name="Grigoriev I."/>
        </authorList>
    </citation>
    <scope>NUCLEOTIDE SEQUENCE</scope>
    <source>
        <strain evidence="2 4">CBS 304.34</strain>
    </source>
</reference>
<accession>A0A6A6Y4U2</accession>
<evidence type="ECO:0000313" key="2">
    <source>
        <dbReference type="EMBL" id="KAF2803538.1"/>
    </source>
</evidence>
<protein>
    <submittedName>
        <fullName evidence="2 4">Uncharacterized protein</fullName>
    </submittedName>
</protein>
<dbReference type="GeneID" id="54462057"/>
<reference evidence="4" key="3">
    <citation type="submission" date="2025-04" db="UniProtKB">
        <authorList>
            <consortium name="RefSeq"/>
        </authorList>
    </citation>
    <scope>IDENTIFICATION</scope>
    <source>
        <strain evidence="4">CBS 304.34</strain>
    </source>
</reference>
<keyword evidence="1" id="KW-0812">Transmembrane</keyword>
<proteinExistence type="predicted"/>
<keyword evidence="1" id="KW-1133">Transmembrane helix</keyword>
<dbReference type="Proteomes" id="UP000504636">
    <property type="component" value="Unplaced"/>
</dbReference>
<organism evidence="2">
    <name type="scientific">Mytilinidion resinicola</name>
    <dbReference type="NCBI Taxonomy" id="574789"/>
    <lineage>
        <taxon>Eukaryota</taxon>
        <taxon>Fungi</taxon>
        <taxon>Dikarya</taxon>
        <taxon>Ascomycota</taxon>
        <taxon>Pezizomycotina</taxon>
        <taxon>Dothideomycetes</taxon>
        <taxon>Pleosporomycetidae</taxon>
        <taxon>Mytilinidiales</taxon>
        <taxon>Mytilinidiaceae</taxon>
        <taxon>Mytilinidion</taxon>
    </lineage>
</organism>
<gene>
    <name evidence="2 4" type="ORF">BDZ99DRAFT_468090</name>
</gene>
<evidence type="ECO:0000313" key="4">
    <source>
        <dbReference type="RefSeq" id="XP_033570502.1"/>
    </source>
</evidence>
<dbReference type="AlphaFoldDB" id="A0A6A6Y4U2"/>
<name>A0A6A6Y4U2_9PEZI</name>